<keyword evidence="4" id="KW-0328">Glycosyltransferase</keyword>
<dbReference type="Proteomes" id="UP000187012">
    <property type="component" value="Unassembled WGS sequence"/>
</dbReference>
<feature type="domain" description="Glutamine amidotransferase type-2" evidence="3">
    <location>
        <begin position="2"/>
        <end position="302"/>
    </location>
</feature>
<dbReference type="GO" id="GO:0016757">
    <property type="term" value="F:glycosyltransferase activity"/>
    <property type="evidence" value="ECO:0007669"/>
    <property type="project" value="UniProtKB-KW"/>
</dbReference>
<protein>
    <submittedName>
        <fullName evidence="4">Glutamine amidotransferase-like protein GlxB</fullName>
        <ecNumber evidence="4">2.4.2.-</ecNumber>
    </submittedName>
</protein>
<dbReference type="PROSITE" id="PS51278">
    <property type="entry name" value="GATASE_TYPE_2"/>
    <property type="match status" value="1"/>
</dbReference>
<evidence type="ECO:0000256" key="2">
    <source>
        <dbReference type="ARBA" id="ARBA00022962"/>
    </source>
</evidence>
<keyword evidence="2 4" id="KW-0315">Glutamine amidotransferase</keyword>
<evidence type="ECO:0000256" key="1">
    <source>
        <dbReference type="ARBA" id="ARBA00022679"/>
    </source>
</evidence>
<keyword evidence="5" id="KW-1185">Reference proteome</keyword>
<dbReference type="InterPro" id="IPR017932">
    <property type="entry name" value="GATase_2_dom"/>
</dbReference>
<sequence>MCGIVGLLIKQPSLREQLGELMVPMLLGMTERGPDSAGLAVFTEPVGGDVRKISLYCGLTKEGEDFNWQGLAHEMNTHLGAGASVHAKGNHAVLSVTIAPETAKHWIAEQHPHLHILSVGRAIDLYKDIGTPKEVSDRYAFQNLSGTHLVGHTRMATESAVTPDRAHPFTAGEDFCLVHNGSLSNPFGVRRMLEPHGIHFDTDNDTEAACRFLEYRLREGDDLEVALQKGFEQLDGFYTFLMGTPDKLALIRDPFACKPAVVAETDDYVAIASEFRSLAHLPDIKHASVFEPAPEEMYVWKV</sequence>
<name>A0A1N7S279_9BURK</name>
<evidence type="ECO:0000259" key="3">
    <source>
        <dbReference type="PROSITE" id="PS51278"/>
    </source>
</evidence>
<dbReference type="PANTHER" id="PTHR11907">
    <property type="entry name" value="AMIDOPHOSPHORIBOSYLTRANSFERASE"/>
    <property type="match status" value="1"/>
</dbReference>
<dbReference type="OrthoDB" id="9763290at2"/>
<keyword evidence="1 4" id="KW-0808">Transferase</keyword>
<dbReference type="InterPro" id="IPR029055">
    <property type="entry name" value="Ntn_hydrolases_N"/>
</dbReference>
<dbReference type="Gene3D" id="3.60.20.10">
    <property type="entry name" value="Glutamine Phosphoribosylpyrophosphate, subunit 1, domain 1"/>
    <property type="match status" value="1"/>
</dbReference>
<reference evidence="4 5" key="1">
    <citation type="submission" date="2016-12" db="EMBL/GenBank/DDBJ databases">
        <authorList>
            <person name="Song W.-J."/>
            <person name="Kurnit D.M."/>
        </authorList>
    </citation>
    <scope>NUCLEOTIDE SEQUENCE [LARGE SCALE GENOMIC DNA]</scope>
    <source>
        <strain evidence="4 5">STM7296</strain>
    </source>
</reference>
<dbReference type="Pfam" id="PF13522">
    <property type="entry name" value="GATase_6"/>
    <property type="match status" value="1"/>
</dbReference>
<dbReference type="RefSeq" id="WP_094780286.1">
    <property type="nucleotide sequence ID" value="NZ_CYGX02000031.1"/>
</dbReference>
<dbReference type="EMBL" id="CYGX02000031">
    <property type="protein sequence ID" value="SIT41468.1"/>
    <property type="molecule type" value="Genomic_DNA"/>
</dbReference>
<gene>
    <name evidence="4" type="primary">glxB</name>
    <name evidence="4" type="ORF">BN2475_310046</name>
</gene>
<dbReference type="SUPFAM" id="SSF56235">
    <property type="entry name" value="N-terminal nucleophile aminohydrolases (Ntn hydrolases)"/>
    <property type="match status" value="1"/>
</dbReference>
<organism evidence="4 5">
    <name type="scientific">Paraburkholderia ribeironis</name>
    <dbReference type="NCBI Taxonomy" id="1247936"/>
    <lineage>
        <taxon>Bacteria</taxon>
        <taxon>Pseudomonadati</taxon>
        <taxon>Pseudomonadota</taxon>
        <taxon>Betaproteobacteria</taxon>
        <taxon>Burkholderiales</taxon>
        <taxon>Burkholderiaceae</taxon>
        <taxon>Paraburkholderia</taxon>
    </lineage>
</organism>
<dbReference type="AlphaFoldDB" id="A0A1N7S279"/>
<accession>A0A1N7S279</accession>
<dbReference type="STRING" id="1247936.BN2475_310046"/>
<evidence type="ECO:0000313" key="5">
    <source>
        <dbReference type="Proteomes" id="UP000187012"/>
    </source>
</evidence>
<evidence type="ECO:0000313" key="4">
    <source>
        <dbReference type="EMBL" id="SIT41468.1"/>
    </source>
</evidence>
<proteinExistence type="predicted"/>
<dbReference type="EC" id="2.4.2.-" evidence="4"/>